<dbReference type="AlphaFoldDB" id="A0A4Q7KRG6"/>
<organism evidence="2 3">
    <name type="scientific">Herbihabitans rhizosphaerae</name>
    <dbReference type="NCBI Taxonomy" id="1872711"/>
    <lineage>
        <taxon>Bacteria</taxon>
        <taxon>Bacillati</taxon>
        <taxon>Actinomycetota</taxon>
        <taxon>Actinomycetes</taxon>
        <taxon>Pseudonocardiales</taxon>
        <taxon>Pseudonocardiaceae</taxon>
        <taxon>Herbihabitans</taxon>
    </lineage>
</organism>
<dbReference type="EMBL" id="SGWQ01000004">
    <property type="protein sequence ID" value="RZS39145.1"/>
    <property type="molecule type" value="Genomic_DNA"/>
</dbReference>
<evidence type="ECO:0000313" key="3">
    <source>
        <dbReference type="Proteomes" id="UP000294257"/>
    </source>
</evidence>
<sequence length="57" mass="6014">MRLISPAGTRVEVGDEFGRELLARGYVSAEPAPEPDPVPKPARGRRKAAPNGNSNTG</sequence>
<dbReference type="RefSeq" id="WP_423202169.1">
    <property type="nucleotide sequence ID" value="NZ_SGWQ01000004.1"/>
</dbReference>
<reference evidence="2 3" key="1">
    <citation type="submission" date="2019-02" db="EMBL/GenBank/DDBJ databases">
        <title>Genomic Encyclopedia of Type Strains, Phase IV (KMG-IV): sequencing the most valuable type-strain genomes for metagenomic binning, comparative biology and taxonomic classification.</title>
        <authorList>
            <person name="Goeker M."/>
        </authorList>
    </citation>
    <scope>NUCLEOTIDE SEQUENCE [LARGE SCALE GENOMIC DNA]</scope>
    <source>
        <strain evidence="2 3">DSM 101727</strain>
    </source>
</reference>
<dbReference type="Pfam" id="PF23976">
    <property type="entry name" value="DUF7302"/>
    <property type="match status" value="1"/>
</dbReference>
<name>A0A4Q7KRG6_9PSEU</name>
<keyword evidence="3" id="KW-1185">Reference proteome</keyword>
<gene>
    <name evidence="2" type="ORF">EV193_104361</name>
</gene>
<accession>A0A4Q7KRG6</accession>
<comment type="caution">
    <text evidence="2">The sequence shown here is derived from an EMBL/GenBank/DDBJ whole genome shotgun (WGS) entry which is preliminary data.</text>
</comment>
<feature type="region of interest" description="Disordered" evidence="1">
    <location>
        <begin position="25"/>
        <end position="57"/>
    </location>
</feature>
<evidence type="ECO:0000313" key="2">
    <source>
        <dbReference type="EMBL" id="RZS39145.1"/>
    </source>
</evidence>
<proteinExistence type="predicted"/>
<evidence type="ECO:0000256" key="1">
    <source>
        <dbReference type="SAM" id="MobiDB-lite"/>
    </source>
</evidence>
<dbReference type="Proteomes" id="UP000294257">
    <property type="component" value="Unassembled WGS sequence"/>
</dbReference>
<protein>
    <submittedName>
        <fullName evidence="2">Uncharacterized protein</fullName>
    </submittedName>
</protein>
<dbReference type="InterPro" id="IPR055726">
    <property type="entry name" value="DUF7302"/>
</dbReference>